<keyword evidence="4" id="KW-0732">Signal</keyword>
<reference evidence="5" key="1">
    <citation type="journal article" date="2021" name="Proc. Natl. Acad. Sci. U.S.A.">
        <title>Global biogeography of chemosynthetic symbionts reveals both localized and globally distributed symbiont groups. .</title>
        <authorList>
            <person name="Osvatic J.T."/>
            <person name="Wilkins L.G.E."/>
            <person name="Leibrecht L."/>
            <person name="Leray M."/>
            <person name="Zauner S."/>
            <person name="Polzin J."/>
            <person name="Camacho Y."/>
            <person name="Gros O."/>
            <person name="van Gils J.A."/>
            <person name="Eisen J.A."/>
            <person name="Petersen J.M."/>
            <person name="Yuen B."/>
        </authorList>
    </citation>
    <scope>NUCLEOTIDE SEQUENCE</scope>
    <source>
        <strain evidence="5">MAGclacostrist064TRANS</strain>
    </source>
</reference>
<feature type="region of interest" description="Disordered" evidence="3">
    <location>
        <begin position="572"/>
        <end position="591"/>
    </location>
</feature>
<evidence type="ECO:0000313" key="5">
    <source>
        <dbReference type="EMBL" id="MCG7944778.1"/>
    </source>
</evidence>
<dbReference type="PANTHER" id="PTHR22906">
    <property type="entry name" value="PROPERDIN"/>
    <property type="match status" value="1"/>
</dbReference>
<evidence type="ECO:0000256" key="4">
    <source>
        <dbReference type="SAM" id="SignalP"/>
    </source>
</evidence>
<sequence length="1260" mass="144798">MIKSMIKFLTVAAVAITAQTAFAGTRAQELKGQPDSISVDEMWRWTNISRTQFIPYNRIAWSNITKDIGAPNYGPLKDHEGYHIYDRFEAPTMLIEGEWQIYRFTGVTDPNIRTISVYFKLPNNINVTDLEIGLGPTAKRSKSSDLLTGWWYGPDQVTQARIWYPNDCSLWENCQPSIAVRLKNNGEKYSIFGNGSKEMRIKTFIGTSYHDGRDYVNAFNKNYPLDLIDAENNPNRDVPYWDDFVVTEQWGGDVTVSSGYGQWTEWTPEADVEDVELIVQTRERVVTEVEHHSSVHGIEQGECFIEQKGSRDAVGPPDCEGSGTREVLLQEEKKVELGDRTETEEREISNPNFIPDEMDIAVWTDWEFKYVTVPVVESKEEFFSDWSDWSFPENVPTDQQFMKGTRTREVHELLHYSGTTNRDERECVVQVMVRPDEVSPICEGEDFQDTPAAEPYSELGVLLRTDTETDQFENPDYDLPDVAVWSDWKDISETEVTVVNTETVYGEWSEWSIALAPEDQAETTWTSARDVFEVDYFSGTTITQTRECVIDVNVKPDEVLPTCEGAEFQEVAGKEPTSGEPRLVDTETKTETIPNPDFIPDVADTAKWAEWEFHDETTPVLESTTEWFSDWGEWNFKPAGKDQEFREGTRTREVYEMNTYSGTTITQTRECVVQVNVRPDEVLPTCEGEDTREVKGAESYPEMGKLIRTESESAPFENPDFVPDVPDTAEWSEWKFINQSGGEILPVQTSTPALQFGDWSEWETVSAPEDVKETIEFRTRDVFIETTYGDLVDLYSRTCSVTINVREDEVQPVCENNGKIYTDGQREYDPRYTPVDPEFLTWNPEIHAIDEPVEEGYEERDIANPDYRDLPDTVEMVRNASLDTTKNSYGEWSEWALKKAATHEQWTTNQRTRDVFKTTKEAYTCEVTEVIRDKDEVPGTCLFNNEVVEVGETRFIENTSFMYTETSTEGNRNPVLYPNPDYIPVVVWSEWETKVSYSLEMHSLKLVAENENGETQWSDPYAPAEENVDTSVEMIAFLQERELFDKMTYMFEVTDSSRTCVLSPEYEGDAAIEQRAMNDEWTCLDEDGSEYLFGDTDKTKTQEMGLYEFFTQDREGVDYFEIRETTELFENPYYVNVDDEPDTAAWGPWETTSQGEDIFDQTIQTGEMSEWSDFTETGEGEWVRVKQRSFTIVREPVEGESVKQRECVVTVNGITDDPAPTCEGHNIIEIGLFGQWSEFTEIGEGEWTRSKERTLTLKKN</sequence>
<keyword evidence="2" id="KW-1015">Disulfide bond</keyword>
<dbReference type="InterPro" id="IPR052065">
    <property type="entry name" value="Compl_asym_regulator"/>
</dbReference>
<evidence type="ECO:0000256" key="1">
    <source>
        <dbReference type="ARBA" id="ARBA00022737"/>
    </source>
</evidence>
<evidence type="ECO:0000256" key="2">
    <source>
        <dbReference type="ARBA" id="ARBA00023157"/>
    </source>
</evidence>
<dbReference type="EMBL" id="JAEPCM010000016">
    <property type="protein sequence ID" value="MCG7944778.1"/>
    <property type="molecule type" value="Genomic_DNA"/>
</dbReference>
<feature type="chain" id="PRO_5039227877" description="Ig-like domain-containing protein" evidence="4">
    <location>
        <begin position="24"/>
        <end position="1260"/>
    </location>
</feature>
<feature type="signal peptide" evidence="4">
    <location>
        <begin position="1"/>
        <end position="23"/>
    </location>
</feature>
<gene>
    <name evidence="5" type="ORF">JAZ07_00370</name>
</gene>
<evidence type="ECO:0000256" key="3">
    <source>
        <dbReference type="SAM" id="MobiDB-lite"/>
    </source>
</evidence>
<dbReference type="Proteomes" id="UP000886667">
    <property type="component" value="Unassembled WGS sequence"/>
</dbReference>
<comment type="caution">
    <text evidence="5">The sequence shown here is derived from an EMBL/GenBank/DDBJ whole genome shotgun (WGS) entry which is preliminary data.</text>
</comment>
<protein>
    <recommendedName>
        <fullName evidence="7">Ig-like domain-containing protein</fullName>
    </recommendedName>
</protein>
<dbReference type="AlphaFoldDB" id="A0A9E4KAL8"/>
<accession>A0A9E4KAL8</accession>
<evidence type="ECO:0000313" key="6">
    <source>
        <dbReference type="Proteomes" id="UP000886667"/>
    </source>
</evidence>
<proteinExistence type="predicted"/>
<name>A0A9E4KAL8_9GAMM</name>
<keyword evidence="1" id="KW-0677">Repeat</keyword>
<dbReference type="PANTHER" id="PTHR22906:SF21">
    <property type="entry name" value="SEMA DOMAIN-CONTAINING PROTEIN"/>
    <property type="match status" value="1"/>
</dbReference>
<organism evidence="5 6">
    <name type="scientific">Candidatus Thiodiazotropha taylori</name>
    <dbReference type="NCBI Taxonomy" id="2792791"/>
    <lineage>
        <taxon>Bacteria</taxon>
        <taxon>Pseudomonadati</taxon>
        <taxon>Pseudomonadota</taxon>
        <taxon>Gammaproteobacteria</taxon>
        <taxon>Chromatiales</taxon>
        <taxon>Sedimenticolaceae</taxon>
        <taxon>Candidatus Thiodiazotropha</taxon>
    </lineage>
</organism>
<evidence type="ECO:0008006" key="7">
    <source>
        <dbReference type="Google" id="ProtNLM"/>
    </source>
</evidence>